<dbReference type="GO" id="GO:0020037">
    <property type="term" value="F:heme binding"/>
    <property type="evidence" value="ECO:0007669"/>
    <property type="project" value="InterPro"/>
</dbReference>
<keyword evidence="2 6" id="KW-0349">Heme</keyword>
<keyword evidence="3 6" id="KW-0479">Metal-binding</keyword>
<dbReference type="Proteomes" id="UP000324536">
    <property type="component" value="Chromosome"/>
</dbReference>
<dbReference type="PROSITE" id="PS51007">
    <property type="entry name" value="CYTC"/>
    <property type="match status" value="1"/>
</dbReference>
<dbReference type="PROSITE" id="PS51257">
    <property type="entry name" value="PROKAR_LIPOPROTEIN"/>
    <property type="match status" value="1"/>
</dbReference>
<dbReference type="OrthoDB" id="9805828at2"/>
<evidence type="ECO:0000256" key="1">
    <source>
        <dbReference type="ARBA" id="ARBA00022448"/>
    </source>
</evidence>
<reference evidence="8 9" key="1">
    <citation type="submission" date="2019-09" db="EMBL/GenBank/DDBJ databases">
        <title>Genome sequencing of strain KACC 21233.</title>
        <authorList>
            <person name="Heo J."/>
            <person name="Kim S.-J."/>
            <person name="Kim J.-S."/>
            <person name="Hong S.-B."/>
            <person name="Kwon S.-W."/>
        </authorList>
    </citation>
    <scope>NUCLEOTIDE SEQUENCE [LARGE SCALE GENOMIC DNA]</scope>
    <source>
        <strain evidence="8 9">KACC 21233</strain>
    </source>
</reference>
<dbReference type="EMBL" id="CP043506">
    <property type="protein sequence ID" value="QEO18332.1"/>
    <property type="molecule type" value="Genomic_DNA"/>
</dbReference>
<dbReference type="Pfam" id="PF00034">
    <property type="entry name" value="Cytochrom_C"/>
    <property type="match status" value="1"/>
</dbReference>
<keyword evidence="1" id="KW-0813">Transport</keyword>
<dbReference type="AlphaFoldDB" id="A0A5C1YTT3"/>
<sequence>MTGRDLNRAALSVLLSISIVVGCRALALAAVPATAPANPAFVMPDQQREEALPKGDAARGEDIVNSSCSFCHSLTRGGGDSAGPALFGVVGRPVASIASYTYSGALKQHAAQTWTPRLLSDWLKAPSHFAPGTRMSLAGISDPGQRADIIAFLQTLHEQPSPTEHSP</sequence>
<evidence type="ECO:0000313" key="9">
    <source>
        <dbReference type="Proteomes" id="UP000324536"/>
    </source>
</evidence>
<feature type="domain" description="Cytochrome c" evidence="7">
    <location>
        <begin position="55"/>
        <end position="157"/>
    </location>
</feature>
<dbReference type="InterPro" id="IPR009056">
    <property type="entry name" value="Cyt_c-like_dom"/>
</dbReference>
<dbReference type="Gene3D" id="1.10.760.10">
    <property type="entry name" value="Cytochrome c-like domain"/>
    <property type="match status" value="1"/>
</dbReference>
<evidence type="ECO:0000259" key="7">
    <source>
        <dbReference type="PROSITE" id="PS51007"/>
    </source>
</evidence>
<keyword evidence="5 6" id="KW-0408">Iron</keyword>
<dbReference type="RefSeq" id="WP_149279994.1">
    <property type="nucleotide sequence ID" value="NZ_CP043506.1"/>
</dbReference>
<dbReference type="PRINTS" id="PR00604">
    <property type="entry name" value="CYTCHRMECIAB"/>
</dbReference>
<dbReference type="SUPFAM" id="SSF46626">
    <property type="entry name" value="Cytochrome c"/>
    <property type="match status" value="1"/>
</dbReference>
<name>A0A5C1YTT3_9PROT</name>
<organism evidence="8 9">
    <name type="scientific">Acetobacter vaccinii</name>
    <dbReference type="NCBI Taxonomy" id="2592655"/>
    <lineage>
        <taxon>Bacteria</taxon>
        <taxon>Pseudomonadati</taxon>
        <taxon>Pseudomonadota</taxon>
        <taxon>Alphaproteobacteria</taxon>
        <taxon>Acetobacterales</taxon>
        <taxon>Acetobacteraceae</taxon>
        <taxon>Acetobacter</taxon>
    </lineage>
</organism>
<dbReference type="KEGG" id="acek:FLP30_11915"/>
<accession>A0A5C1YTT3</accession>
<evidence type="ECO:0000256" key="5">
    <source>
        <dbReference type="ARBA" id="ARBA00023004"/>
    </source>
</evidence>
<dbReference type="PANTHER" id="PTHR11961">
    <property type="entry name" value="CYTOCHROME C"/>
    <property type="match status" value="1"/>
</dbReference>
<dbReference type="GO" id="GO:0046872">
    <property type="term" value="F:metal ion binding"/>
    <property type="evidence" value="ECO:0007669"/>
    <property type="project" value="UniProtKB-KW"/>
</dbReference>
<gene>
    <name evidence="8" type="ORF">FLP30_11915</name>
</gene>
<keyword evidence="9" id="KW-1185">Reference proteome</keyword>
<keyword evidence="4" id="KW-0249">Electron transport</keyword>
<dbReference type="InterPro" id="IPR036909">
    <property type="entry name" value="Cyt_c-like_dom_sf"/>
</dbReference>
<evidence type="ECO:0000256" key="2">
    <source>
        <dbReference type="ARBA" id="ARBA00022617"/>
    </source>
</evidence>
<evidence type="ECO:0000256" key="6">
    <source>
        <dbReference type="PROSITE-ProRule" id="PRU00433"/>
    </source>
</evidence>
<dbReference type="GO" id="GO:0009055">
    <property type="term" value="F:electron transfer activity"/>
    <property type="evidence" value="ECO:0007669"/>
    <property type="project" value="InterPro"/>
</dbReference>
<evidence type="ECO:0000256" key="3">
    <source>
        <dbReference type="ARBA" id="ARBA00022723"/>
    </source>
</evidence>
<evidence type="ECO:0000313" key="8">
    <source>
        <dbReference type="EMBL" id="QEO18332.1"/>
    </source>
</evidence>
<evidence type="ECO:0000256" key="4">
    <source>
        <dbReference type="ARBA" id="ARBA00022982"/>
    </source>
</evidence>
<dbReference type="InterPro" id="IPR002327">
    <property type="entry name" value="Cyt_c_1A/1B"/>
</dbReference>
<protein>
    <submittedName>
        <fullName evidence="8">C-type cytochrome</fullName>
    </submittedName>
</protein>
<proteinExistence type="predicted"/>